<evidence type="ECO:0000313" key="2">
    <source>
        <dbReference type="Proteomes" id="UP000015105"/>
    </source>
</evidence>
<reference evidence="1" key="4">
    <citation type="submission" date="2019-03" db="UniProtKB">
        <authorList>
            <consortium name="EnsemblPlants"/>
        </authorList>
    </citation>
    <scope>IDENTIFICATION</scope>
</reference>
<evidence type="ECO:0000313" key="1">
    <source>
        <dbReference type="EnsemblPlants" id="AET1Gv20971700.1"/>
    </source>
</evidence>
<name>A0A452ZYE7_AEGTS</name>
<dbReference type="EnsemblPlants" id="AET1Gv20971700.1">
    <property type="protein sequence ID" value="AET1Gv20971700.1"/>
    <property type="gene ID" value="AET1Gv20971700"/>
</dbReference>
<keyword evidence="2" id="KW-1185">Reference proteome</keyword>
<reference evidence="2" key="1">
    <citation type="journal article" date="2014" name="Science">
        <title>Ancient hybridizations among the ancestral genomes of bread wheat.</title>
        <authorList>
            <consortium name="International Wheat Genome Sequencing Consortium,"/>
            <person name="Marcussen T."/>
            <person name="Sandve S.R."/>
            <person name="Heier L."/>
            <person name="Spannagl M."/>
            <person name="Pfeifer M."/>
            <person name="Jakobsen K.S."/>
            <person name="Wulff B.B."/>
            <person name="Steuernagel B."/>
            <person name="Mayer K.F."/>
            <person name="Olsen O.A."/>
        </authorList>
    </citation>
    <scope>NUCLEOTIDE SEQUENCE [LARGE SCALE GENOMIC DNA]</scope>
    <source>
        <strain evidence="2">cv. AL8/78</strain>
    </source>
</reference>
<protein>
    <submittedName>
        <fullName evidence="1">Uncharacterized protein</fullName>
    </submittedName>
</protein>
<reference evidence="2" key="2">
    <citation type="journal article" date="2017" name="Nat. Plants">
        <title>The Aegilops tauschii genome reveals multiple impacts of transposons.</title>
        <authorList>
            <person name="Zhao G."/>
            <person name="Zou C."/>
            <person name="Li K."/>
            <person name="Wang K."/>
            <person name="Li T."/>
            <person name="Gao L."/>
            <person name="Zhang X."/>
            <person name="Wang H."/>
            <person name="Yang Z."/>
            <person name="Liu X."/>
            <person name="Jiang W."/>
            <person name="Mao L."/>
            <person name="Kong X."/>
            <person name="Jiao Y."/>
            <person name="Jia J."/>
        </authorList>
    </citation>
    <scope>NUCLEOTIDE SEQUENCE [LARGE SCALE GENOMIC DNA]</scope>
    <source>
        <strain evidence="2">cv. AL8/78</strain>
    </source>
</reference>
<proteinExistence type="predicted"/>
<dbReference type="AlphaFoldDB" id="A0A452ZYE7"/>
<dbReference type="Gramene" id="AET1Gv20971700.1">
    <property type="protein sequence ID" value="AET1Gv20971700.1"/>
    <property type="gene ID" value="AET1Gv20971700"/>
</dbReference>
<organism evidence="1 2">
    <name type="scientific">Aegilops tauschii subsp. strangulata</name>
    <name type="common">Goatgrass</name>
    <dbReference type="NCBI Taxonomy" id="200361"/>
    <lineage>
        <taxon>Eukaryota</taxon>
        <taxon>Viridiplantae</taxon>
        <taxon>Streptophyta</taxon>
        <taxon>Embryophyta</taxon>
        <taxon>Tracheophyta</taxon>
        <taxon>Spermatophyta</taxon>
        <taxon>Magnoliopsida</taxon>
        <taxon>Liliopsida</taxon>
        <taxon>Poales</taxon>
        <taxon>Poaceae</taxon>
        <taxon>BOP clade</taxon>
        <taxon>Pooideae</taxon>
        <taxon>Triticodae</taxon>
        <taxon>Triticeae</taxon>
        <taxon>Triticinae</taxon>
        <taxon>Aegilops</taxon>
    </lineage>
</organism>
<reference evidence="1" key="3">
    <citation type="journal article" date="2017" name="Nature">
        <title>Genome sequence of the progenitor of the wheat D genome Aegilops tauschii.</title>
        <authorList>
            <person name="Luo M.C."/>
            <person name="Gu Y.Q."/>
            <person name="Puiu D."/>
            <person name="Wang H."/>
            <person name="Twardziok S.O."/>
            <person name="Deal K.R."/>
            <person name="Huo N."/>
            <person name="Zhu T."/>
            <person name="Wang L."/>
            <person name="Wang Y."/>
            <person name="McGuire P.E."/>
            <person name="Liu S."/>
            <person name="Long H."/>
            <person name="Ramasamy R.K."/>
            <person name="Rodriguez J.C."/>
            <person name="Van S.L."/>
            <person name="Yuan L."/>
            <person name="Wang Z."/>
            <person name="Xia Z."/>
            <person name="Xiao L."/>
            <person name="Anderson O.D."/>
            <person name="Ouyang S."/>
            <person name="Liang Y."/>
            <person name="Zimin A.V."/>
            <person name="Pertea G."/>
            <person name="Qi P."/>
            <person name="Bennetzen J.L."/>
            <person name="Dai X."/>
            <person name="Dawson M.W."/>
            <person name="Muller H.G."/>
            <person name="Kugler K."/>
            <person name="Rivarola-Duarte L."/>
            <person name="Spannagl M."/>
            <person name="Mayer K.F.X."/>
            <person name="Lu F.H."/>
            <person name="Bevan M.W."/>
            <person name="Leroy P."/>
            <person name="Li P."/>
            <person name="You F.M."/>
            <person name="Sun Q."/>
            <person name="Liu Z."/>
            <person name="Lyons E."/>
            <person name="Wicker T."/>
            <person name="Salzberg S.L."/>
            <person name="Devos K.M."/>
            <person name="Dvorak J."/>
        </authorList>
    </citation>
    <scope>NUCLEOTIDE SEQUENCE [LARGE SCALE GENOMIC DNA]</scope>
    <source>
        <strain evidence="1">cv. AL8/78</strain>
    </source>
</reference>
<accession>A0A452ZYE7</accession>
<reference evidence="1" key="5">
    <citation type="journal article" date="2021" name="G3 (Bethesda)">
        <title>Aegilops tauschii genome assembly Aet v5.0 features greater sequence contiguity and improved annotation.</title>
        <authorList>
            <person name="Wang L."/>
            <person name="Zhu T."/>
            <person name="Rodriguez J.C."/>
            <person name="Deal K.R."/>
            <person name="Dubcovsky J."/>
            <person name="McGuire P.E."/>
            <person name="Lux T."/>
            <person name="Spannagl M."/>
            <person name="Mayer K.F.X."/>
            <person name="Baldrich P."/>
            <person name="Meyers B.C."/>
            <person name="Huo N."/>
            <person name="Gu Y.Q."/>
            <person name="Zhou H."/>
            <person name="Devos K.M."/>
            <person name="Bennetzen J.L."/>
            <person name="Unver T."/>
            <person name="Budak H."/>
            <person name="Gulick P.J."/>
            <person name="Galiba G."/>
            <person name="Kalapos B."/>
            <person name="Nelson D.R."/>
            <person name="Li P."/>
            <person name="You F.M."/>
            <person name="Luo M.C."/>
            <person name="Dvorak J."/>
        </authorList>
    </citation>
    <scope>NUCLEOTIDE SEQUENCE [LARGE SCALE GENOMIC DNA]</scope>
    <source>
        <strain evidence="1">cv. AL8/78</strain>
    </source>
</reference>
<sequence>MHIAYFMLLWCQHRTQIKTKHLKMVALEQQSAEETALHLVEKHKRKKQSTLDKILKLEQQLNVKSRSLSSKNSCSANWK</sequence>
<dbReference type="Proteomes" id="UP000015105">
    <property type="component" value="Chromosome 1D"/>
</dbReference>